<sequence length="676" mass="72166">MSEGQSDLLSAARDDAGHEVQVALPLFDDPEPLVEDEEESDQIDIEEAIEAATSVPAPETVSEANIAVEPEPVAAKPAPAAKAAPKPPEIPVPQPEIDPEPLEPARALVPADFALPHGGALDALIRWGYKMGVPGSVLAAPLRKPARPRFLAMVETPLAGDRVAGMSLRAGQMQVAGLKVPVAKLDFGSPSKLTEPFVRAVHGFIWMRDLSSCAPRGQCADTSGAIFEKWLAKNSTPGKGPAWDVELAGLRLLNWLVHTPVLLSGEGERLKTPLLEAIETTARWLDRQVASGEDRMAQVTGWTAIVAAGLLLPDGKPRRLHGEAGLLRTLGELVSDDGGVLSRSPTAQAQAIALLTDLRACYEAVKEETPTVLDSLLGLLVPALLSLRMGDKGLGSWQGSAAMSEPALDALVTASGVRARPMVDARHWGYQRVRAKDGVLVIDAAPPPKPRHARHGCASTLAFEFSHGAQRIVVNCGGAELAGALVPARIEQGLRGTSAHSTLVLDEANSTAVLLHGQIGKGVEEVDFHRETVHTNERKAAKLEASHNGYVARHGLLHRRILILSDDGQELRGEDVLEPSTRKGKRGKIGFAIRFHLGRGVEARLTEDGMGVHLALADASYWQFRLAGSSGEAHCALEDSLWVDGQGRPHGTQQIVVEGMAARSGERFPWLLKRMG</sequence>
<dbReference type="RefSeq" id="WP_221426352.1">
    <property type="nucleotide sequence ID" value="NZ_CP081295.1"/>
</dbReference>
<feature type="compositionally biased region" description="Low complexity" evidence="2">
    <location>
        <begin position="66"/>
        <end position="84"/>
    </location>
</feature>
<evidence type="ECO:0000256" key="1">
    <source>
        <dbReference type="ARBA" id="ARBA00004196"/>
    </source>
</evidence>
<gene>
    <name evidence="4" type="ORF">K3148_05790</name>
</gene>
<dbReference type="InterPro" id="IPR008929">
    <property type="entry name" value="Chondroitin_lyas"/>
</dbReference>
<accession>A0ABX8ZPE7</accession>
<dbReference type="Proteomes" id="UP000824281">
    <property type="component" value="Chromosome"/>
</dbReference>
<comment type="subcellular location">
    <subcellularLocation>
        <location evidence="1">Cell envelope</location>
    </subcellularLocation>
</comment>
<feature type="domain" description="Heparinase II/III-like C-terminal" evidence="3">
    <location>
        <begin position="419"/>
        <end position="670"/>
    </location>
</feature>
<dbReference type="Pfam" id="PF07940">
    <property type="entry name" value="Hepar_II_III_C"/>
    <property type="match status" value="1"/>
</dbReference>
<reference evidence="4 5" key="1">
    <citation type="submission" date="2021-08" db="EMBL/GenBank/DDBJ databases">
        <title>Comparative Genomics Analysis of the Genus Qipengyuania Reveals Extensive Genetic Diversity and Metabolic Versatility, Including the Description of Fifteen Novel Species.</title>
        <authorList>
            <person name="Liu Y."/>
        </authorList>
    </citation>
    <scope>NUCLEOTIDE SEQUENCE [LARGE SCALE GENOMIC DNA]</scope>
    <source>
        <strain evidence="4 5">1NDH13</strain>
    </source>
</reference>
<name>A0ABX8ZPE7_9SPHN</name>
<keyword evidence="5" id="KW-1185">Reference proteome</keyword>
<evidence type="ECO:0000259" key="3">
    <source>
        <dbReference type="Pfam" id="PF07940"/>
    </source>
</evidence>
<organism evidence="4 5">
    <name type="scientific">Qipengyuania aurantiaca</name>
    <dbReference type="NCBI Taxonomy" id="2867233"/>
    <lineage>
        <taxon>Bacteria</taxon>
        <taxon>Pseudomonadati</taxon>
        <taxon>Pseudomonadota</taxon>
        <taxon>Alphaproteobacteria</taxon>
        <taxon>Sphingomonadales</taxon>
        <taxon>Erythrobacteraceae</taxon>
        <taxon>Qipengyuania</taxon>
    </lineage>
</organism>
<proteinExistence type="predicted"/>
<dbReference type="InterPro" id="IPR012480">
    <property type="entry name" value="Hepar_II_III_C"/>
</dbReference>
<dbReference type="Gene3D" id="1.50.10.100">
    <property type="entry name" value="Chondroitin AC/alginate lyase"/>
    <property type="match status" value="1"/>
</dbReference>
<dbReference type="EMBL" id="CP081295">
    <property type="protein sequence ID" value="QZD90893.1"/>
    <property type="molecule type" value="Genomic_DNA"/>
</dbReference>
<feature type="region of interest" description="Disordered" evidence="2">
    <location>
        <begin position="51"/>
        <end position="102"/>
    </location>
</feature>
<protein>
    <submittedName>
        <fullName evidence="4">Heparinase II/III-family protein</fullName>
    </submittedName>
</protein>
<feature type="compositionally biased region" description="Pro residues" evidence="2">
    <location>
        <begin position="85"/>
        <end position="96"/>
    </location>
</feature>
<evidence type="ECO:0000313" key="5">
    <source>
        <dbReference type="Proteomes" id="UP000824281"/>
    </source>
</evidence>
<evidence type="ECO:0000313" key="4">
    <source>
        <dbReference type="EMBL" id="QZD90893.1"/>
    </source>
</evidence>
<dbReference type="Gene3D" id="2.70.98.70">
    <property type="match status" value="1"/>
</dbReference>
<evidence type="ECO:0000256" key="2">
    <source>
        <dbReference type="SAM" id="MobiDB-lite"/>
    </source>
</evidence>